<keyword evidence="1" id="KW-0539">Nucleus</keyword>
<dbReference type="GO" id="GO:0000976">
    <property type="term" value="F:transcription cis-regulatory region binding"/>
    <property type="evidence" value="ECO:0000318"/>
    <property type="project" value="GO_Central"/>
</dbReference>
<dbReference type="Proteomes" id="UP000222542">
    <property type="component" value="Unassembled WGS sequence"/>
</dbReference>
<keyword evidence="1" id="KW-0804">Transcription</keyword>
<reference evidence="3 4" key="1">
    <citation type="journal article" date="2014" name="Nat. Genet.">
        <title>Genome sequence of the hot pepper provides insights into the evolution of pungency in Capsicum species.</title>
        <authorList>
            <person name="Kim S."/>
            <person name="Park M."/>
            <person name="Yeom S.I."/>
            <person name="Kim Y.M."/>
            <person name="Lee J.M."/>
            <person name="Lee H.A."/>
            <person name="Seo E."/>
            <person name="Choi J."/>
            <person name="Cheong K."/>
            <person name="Kim K.T."/>
            <person name="Jung K."/>
            <person name="Lee G.W."/>
            <person name="Oh S.K."/>
            <person name="Bae C."/>
            <person name="Kim S.B."/>
            <person name="Lee H.Y."/>
            <person name="Kim S.Y."/>
            <person name="Kim M.S."/>
            <person name="Kang B.C."/>
            <person name="Jo Y.D."/>
            <person name="Yang H.B."/>
            <person name="Jeong H.J."/>
            <person name="Kang W.H."/>
            <person name="Kwon J.K."/>
            <person name="Shin C."/>
            <person name="Lim J.Y."/>
            <person name="Park J.H."/>
            <person name="Huh J.H."/>
            <person name="Kim J.S."/>
            <person name="Kim B.D."/>
            <person name="Cohen O."/>
            <person name="Paran I."/>
            <person name="Suh M.C."/>
            <person name="Lee S.B."/>
            <person name="Kim Y.K."/>
            <person name="Shin Y."/>
            <person name="Noh S.J."/>
            <person name="Park J."/>
            <person name="Seo Y.S."/>
            <person name="Kwon S.Y."/>
            <person name="Kim H.A."/>
            <person name="Park J.M."/>
            <person name="Kim H.J."/>
            <person name="Choi S.B."/>
            <person name="Bosland P.W."/>
            <person name="Reeves G."/>
            <person name="Jo S.H."/>
            <person name="Lee B.W."/>
            <person name="Cho H.T."/>
            <person name="Choi H.S."/>
            <person name="Lee M.S."/>
            <person name="Yu Y."/>
            <person name="Do Choi Y."/>
            <person name="Park B.S."/>
            <person name="van Deynze A."/>
            <person name="Ashrafi H."/>
            <person name="Hill T."/>
            <person name="Kim W.T."/>
            <person name="Pai H.S."/>
            <person name="Ahn H.K."/>
            <person name="Yeam I."/>
            <person name="Giovannoni J.J."/>
            <person name="Rose J.K."/>
            <person name="Sorensen I."/>
            <person name="Lee S.J."/>
            <person name="Kim R.W."/>
            <person name="Choi I.Y."/>
            <person name="Choi B.S."/>
            <person name="Lim J.S."/>
            <person name="Lee Y.H."/>
            <person name="Choi D."/>
        </authorList>
    </citation>
    <scope>NUCLEOTIDE SEQUENCE [LARGE SCALE GENOMIC DNA]</scope>
    <source>
        <strain evidence="4">cv. CM334</strain>
    </source>
</reference>
<keyword evidence="1" id="KW-0863">Zinc-finger</keyword>
<dbReference type="GO" id="GO:0008270">
    <property type="term" value="F:zinc ion binding"/>
    <property type="evidence" value="ECO:0007669"/>
    <property type="project" value="UniProtKB-KW"/>
</dbReference>
<dbReference type="GO" id="GO:0005634">
    <property type="term" value="C:nucleus"/>
    <property type="evidence" value="ECO:0000318"/>
    <property type="project" value="GO_Central"/>
</dbReference>
<evidence type="ECO:0000256" key="1">
    <source>
        <dbReference type="RuleBase" id="RU369089"/>
    </source>
</evidence>
<dbReference type="STRING" id="4072.A0A2G3A4K4"/>
<comment type="subunit">
    <text evidence="1">Interacts with H3K4me3 and to a lesser extent with H3K4me2.</text>
</comment>
<sequence>MDKFGSEMFLRTVDEAFENYKGRRQAIINALIKDVDEFREKCDQYNVTDGNWEIKLSSDVAEELPYSRIYKLPKQLTDKNAWLAQVAADSDTWLFSVTFYLCSIYSWMALWRERLFDKMNALPTVSELVKDNHKNLEVATENAKKRVKDKSTVSYHSSKNSKSNSEVLLHFGKVAEKAKGLVIQLSRNDAV</sequence>
<protein>
    <recommendedName>
        <fullName evidence="1">PHD finger protein ALFIN-LIKE</fullName>
    </recommendedName>
</protein>
<evidence type="ECO:0000313" key="3">
    <source>
        <dbReference type="EMBL" id="PHT89165.1"/>
    </source>
</evidence>
<comment type="subcellular location">
    <subcellularLocation>
        <location evidence="1">Nucleus</location>
    </subcellularLocation>
</comment>
<dbReference type="PANTHER" id="PTHR12321:SF166">
    <property type="entry name" value="PHD FINGER PROTEIN ALFIN-LIKE"/>
    <property type="match status" value="1"/>
</dbReference>
<proteinExistence type="inferred from homology"/>
<keyword evidence="1" id="KW-0156">Chromatin regulator</keyword>
<keyword evidence="4" id="KW-1185">Reference proteome</keyword>
<dbReference type="GO" id="GO:0003712">
    <property type="term" value="F:transcription coregulator activity"/>
    <property type="evidence" value="ECO:0000318"/>
    <property type="project" value="GO_Central"/>
</dbReference>
<dbReference type="GO" id="GO:0006355">
    <property type="term" value="P:regulation of DNA-templated transcription"/>
    <property type="evidence" value="ECO:0007669"/>
    <property type="project" value="UniProtKB-UniRule"/>
</dbReference>
<dbReference type="InterPro" id="IPR045104">
    <property type="entry name" value="Alfin"/>
</dbReference>
<gene>
    <name evidence="3" type="ORF">T459_04278</name>
</gene>
<dbReference type="GO" id="GO:0006325">
    <property type="term" value="P:chromatin organization"/>
    <property type="evidence" value="ECO:0007669"/>
    <property type="project" value="UniProtKB-UniRule"/>
</dbReference>
<comment type="similarity">
    <text evidence="1">Belongs to the Alfin family.</text>
</comment>
<accession>A0A2G3A4K4</accession>
<keyword evidence="1" id="KW-0479">Metal-binding</keyword>
<comment type="function">
    <text evidence="1">Histone-binding component that specifically recognizes H3 tails trimethylated on 'Lys-4' (H3K4me3), which mark transcription start sites of virtually all active genes.</text>
</comment>
<keyword evidence="1" id="KW-0862">Zinc</keyword>
<organism evidence="3 4">
    <name type="scientific">Capsicum annuum</name>
    <name type="common">Capsicum pepper</name>
    <dbReference type="NCBI Taxonomy" id="4072"/>
    <lineage>
        <taxon>Eukaryota</taxon>
        <taxon>Viridiplantae</taxon>
        <taxon>Streptophyta</taxon>
        <taxon>Embryophyta</taxon>
        <taxon>Tracheophyta</taxon>
        <taxon>Spermatophyta</taxon>
        <taxon>Magnoliopsida</taxon>
        <taxon>eudicotyledons</taxon>
        <taxon>Gunneridae</taxon>
        <taxon>Pentapetalae</taxon>
        <taxon>asterids</taxon>
        <taxon>lamiids</taxon>
        <taxon>Solanales</taxon>
        <taxon>Solanaceae</taxon>
        <taxon>Solanoideae</taxon>
        <taxon>Capsiceae</taxon>
        <taxon>Capsicum</taxon>
    </lineage>
</organism>
<reference evidence="3 4" key="2">
    <citation type="journal article" date="2017" name="Genome Biol.">
        <title>New reference genome sequences of hot pepper reveal the massive evolution of plant disease-resistance genes by retroduplication.</title>
        <authorList>
            <person name="Kim S."/>
            <person name="Park J."/>
            <person name="Yeom S.I."/>
            <person name="Kim Y.M."/>
            <person name="Seo E."/>
            <person name="Kim K.T."/>
            <person name="Kim M.S."/>
            <person name="Lee J.M."/>
            <person name="Cheong K."/>
            <person name="Shin H.S."/>
            <person name="Kim S.B."/>
            <person name="Han K."/>
            <person name="Lee J."/>
            <person name="Park M."/>
            <person name="Lee H.A."/>
            <person name="Lee H.Y."/>
            <person name="Lee Y."/>
            <person name="Oh S."/>
            <person name="Lee J.H."/>
            <person name="Choi E."/>
            <person name="Choi E."/>
            <person name="Lee S.E."/>
            <person name="Jeon J."/>
            <person name="Kim H."/>
            <person name="Choi G."/>
            <person name="Song H."/>
            <person name="Lee J."/>
            <person name="Lee S.C."/>
            <person name="Kwon J.K."/>
            <person name="Lee H.Y."/>
            <person name="Koo N."/>
            <person name="Hong Y."/>
            <person name="Kim R.W."/>
            <person name="Kang W.H."/>
            <person name="Huh J.H."/>
            <person name="Kang B.C."/>
            <person name="Yang T.J."/>
            <person name="Lee Y.H."/>
            <person name="Bennetzen J.L."/>
            <person name="Choi D."/>
        </authorList>
    </citation>
    <scope>NUCLEOTIDE SEQUENCE [LARGE SCALE GENOMIC DNA]</scope>
    <source>
        <strain evidence="4">cv. CM334</strain>
    </source>
</reference>
<evidence type="ECO:0000259" key="2">
    <source>
        <dbReference type="Pfam" id="PF12165"/>
    </source>
</evidence>
<name>A0A2G3A4K4_CAPAN</name>
<comment type="caution">
    <text evidence="3">The sequence shown here is derived from an EMBL/GenBank/DDBJ whole genome shotgun (WGS) entry which is preliminary data.</text>
</comment>
<feature type="domain" description="Alfin N-terminal" evidence="2">
    <location>
        <begin position="12"/>
        <end position="130"/>
    </location>
</feature>
<dbReference type="PANTHER" id="PTHR12321">
    <property type="entry name" value="CPG BINDING PROTEIN"/>
    <property type="match status" value="1"/>
</dbReference>
<dbReference type="EMBL" id="AYRZ02000002">
    <property type="protein sequence ID" value="PHT89165.1"/>
    <property type="molecule type" value="Genomic_DNA"/>
</dbReference>
<comment type="domain">
    <text evidence="1">The PHD-type zinc finger mediates the binding to H3K4me3.</text>
</comment>
<dbReference type="GO" id="GO:0042393">
    <property type="term" value="F:histone binding"/>
    <property type="evidence" value="ECO:0007669"/>
    <property type="project" value="UniProtKB-UniRule"/>
</dbReference>
<dbReference type="AlphaFoldDB" id="A0A2G3A4K4"/>
<keyword evidence="1" id="KW-0805">Transcription regulation</keyword>
<evidence type="ECO:0000313" key="4">
    <source>
        <dbReference type="Proteomes" id="UP000222542"/>
    </source>
</evidence>
<dbReference type="InterPro" id="IPR021998">
    <property type="entry name" value="Alfin_N"/>
</dbReference>
<dbReference type="Pfam" id="PF12165">
    <property type="entry name" value="Alfin"/>
    <property type="match status" value="1"/>
</dbReference>
<dbReference type="Gramene" id="PHT89165">
    <property type="protein sequence ID" value="PHT89165"/>
    <property type="gene ID" value="T459_04278"/>
</dbReference>